<dbReference type="AlphaFoldDB" id="W0SK82"/>
<feature type="domain" description="Glycosyl transferase family 1" evidence="12">
    <location>
        <begin position="329"/>
        <end position="415"/>
    </location>
</feature>
<dbReference type="InterPro" id="IPR038107">
    <property type="entry name" value="Glycos_transf_N_sf"/>
</dbReference>
<dbReference type="Pfam" id="PF00534">
    <property type="entry name" value="Glycos_transf_1"/>
    <property type="match status" value="1"/>
</dbReference>
<evidence type="ECO:0000256" key="9">
    <source>
        <dbReference type="PIRSR" id="PIRSR639901-1"/>
    </source>
</evidence>
<sequence>MARFIYTLAVLTLLPWAILHLLWRARRQPEYLRHWGERFGMFGAVTPAPSHEGIPLRITIWLHAVSVGETRAAQPLVAALRQRYPDHRILFTHMTPTGRATSEALFGDSVERIYLPYDTPWAMRRFLHHYRPQLGFIMETELWPNLIAACRQEKIPLRLVNARLSQRSARRYARFPALTREALRGLVAVGAQSSDDAMRLEALGAQDIRVTGNIKFDIAVPDAQLALAREFRLRYGKRPVWLAASTREGEEVLVLDAWKRVMRSGIPLRDGAGDTAALLVIVPRHPQRFDEVSRLAAERGFVVQRRSDDTPVAPSAQVLIGDSMGEMFAWYASVDVAFIGGSLLDFGSQNLIEAAACGTPVVIGPSTRNFAEVAREAIACGAALSIGDADDLVTQVNVLLADAERRRQMGDAGRAFAAHHRGATARTLELISREAR</sequence>
<dbReference type="Gene3D" id="3.40.50.2000">
    <property type="entry name" value="Glycogen Phosphorylase B"/>
    <property type="match status" value="1"/>
</dbReference>
<evidence type="ECO:0000256" key="7">
    <source>
        <dbReference type="ARBA" id="ARBA00031445"/>
    </source>
</evidence>
<evidence type="ECO:0000259" key="12">
    <source>
        <dbReference type="Pfam" id="PF00534"/>
    </source>
</evidence>
<dbReference type="KEGG" id="shd:SUTH_03395"/>
<dbReference type="EMBL" id="AP012547">
    <property type="protein sequence ID" value="BAO31165.1"/>
    <property type="molecule type" value="Genomic_DNA"/>
</dbReference>
<feature type="domain" description="3-deoxy-D-manno-octulosonic-acid transferase N-terminal" evidence="13">
    <location>
        <begin position="34"/>
        <end position="218"/>
    </location>
</feature>
<feature type="site" description="Transition state stabilizer" evidence="10">
    <location>
        <position position="139"/>
    </location>
</feature>
<evidence type="ECO:0000256" key="2">
    <source>
        <dbReference type="ARBA" id="ARBA00004713"/>
    </source>
</evidence>
<proteinExistence type="inferred from homology"/>
<evidence type="ECO:0000256" key="11">
    <source>
        <dbReference type="RuleBase" id="RU365103"/>
    </source>
</evidence>
<evidence type="ECO:0000259" key="13">
    <source>
        <dbReference type="Pfam" id="PF04413"/>
    </source>
</evidence>
<dbReference type="GO" id="GO:0030313">
    <property type="term" value="C:cell envelope"/>
    <property type="evidence" value="ECO:0007669"/>
    <property type="project" value="UniProtKB-SubCell"/>
</dbReference>
<keyword evidence="5" id="KW-0472">Membrane</keyword>
<feature type="site" description="Transition state stabilizer" evidence="10">
    <location>
        <position position="215"/>
    </location>
</feature>
<dbReference type="PANTHER" id="PTHR42755">
    <property type="entry name" value="3-DEOXY-MANNO-OCTULOSONATE CYTIDYLYLTRANSFERASE"/>
    <property type="match status" value="1"/>
</dbReference>
<dbReference type="FunFam" id="3.40.50.11720:FF:000001">
    <property type="entry name" value="3-deoxy-D-manno-octulosonic acid transferase"/>
    <property type="match status" value="1"/>
</dbReference>
<evidence type="ECO:0000313" key="14">
    <source>
        <dbReference type="EMBL" id="BAO31165.1"/>
    </source>
</evidence>
<evidence type="ECO:0000256" key="5">
    <source>
        <dbReference type="ARBA" id="ARBA00022519"/>
    </source>
</evidence>
<dbReference type="NCBIfam" id="NF004388">
    <property type="entry name" value="PRK05749.1-4"/>
    <property type="match status" value="1"/>
</dbReference>
<dbReference type="Pfam" id="PF04413">
    <property type="entry name" value="Glycos_transf_N"/>
    <property type="match status" value="1"/>
</dbReference>
<gene>
    <name evidence="14" type="ORF">SUTH_03395</name>
</gene>
<dbReference type="InterPro" id="IPR001296">
    <property type="entry name" value="Glyco_trans_1"/>
</dbReference>
<evidence type="ECO:0000256" key="4">
    <source>
        <dbReference type="ARBA" id="ARBA00019077"/>
    </source>
</evidence>
<dbReference type="HOGENOM" id="CLU_036146_2_0_4"/>
<keyword evidence="11" id="KW-0448">Lipopolysaccharide biosynthesis</keyword>
<organism evidence="14 15">
    <name type="scientific">Sulfuritalea hydrogenivorans sk43H</name>
    <dbReference type="NCBI Taxonomy" id="1223802"/>
    <lineage>
        <taxon>Bacteria</taxon>
        <taxon>Pseudomonadati</taxon>
        <taxon>Pseudomonadota</taxon>
        <taxon>Betaproteobacteria</taxon>
        <taxon>Nitrosomonadales</taxon>
        <taxon>Sterolibacteriaceae</taxon>
        <taxon>Sulfuritalea</taxon>
    </lineage>
</organism>
<keyword evidence="15" id="KW-1185">Reference proteome</keyword>
<comment type="pathway">
    <text evidence="2 11">Bacterial outer membrane biogenesis; LPS core biosynthesis.</text>
</comment>
<dbReference type="SUPFAM" id="SSF53756">
    <property type="entry name" value="UDP-Glycosyltransferase/glycogen phosphorylase"/>
    <property type="match status" value="1"/>
</dbReference>
<dbReference type="RefSeq" id="WP_197539611.1">
    <property type="nucleotide sequence ID" value="NZ_AP012547.1"/>
</dbReference>
<dbReference type="GO" id="GO:0043842">
    <property type="term" value="F:Kdo transferase activity"/>
    <property type="evidence" value="ECO:0007669"/>
    <property type="project" value="UniProtKB-EC"/>
</dbReference>
<reference evidence="14 15" key="1">
    <citation type="journal article" date="2014" name="Syst. Appl. Microbiol.">
        <title>Complete genomes of freshwater sulfur oxidizers Sulfuricella denitrificans skB26 and Sulfuritalea hydrogenivorans sk43H: genetic insights into the sulfur oxidation pathway of betaproteobacteria.</title>
        <authorList>
            <person name="Watanabe T."/>
            <person name="Kojima H."/>
            <person name="Fukui M."/>
        </authorList>
    </citation>
    <scope>NUCLEOTIDE SEQUENCE [LARGE SCALE GENOMIC DNA]</scope>
    <source>
        <strain evidence="14">DSM22779</strain>
    </source>
</reference>
<protein>
    <recommendedName>
        <fullName evidence="4 11">3-deoxy-D-manno-octulosonic acid transferase</fullName>
        <shortName evidence="11">Kdo transferase</shortName>
        <ecNumber evidence="3 11">2.4.99.12</ecNumber>
    </recommendedName>
    <alternativeName>
        <fullName evidence="7 11">Lipid IV(A) 3-deoxy-D-manno-octulosonic acid transferase</fullName>
    </alternativeName>
</protein>
<comment type="function">
    <text evidence="11">Involved in lipopolysaccharide (LPS) biosynthesis. Catalyzes the transfer of 3-deoxy-D-manno-octulosonate (Kdo) residue(s) from CMP-Kdo to lipid IV(A), the tetraacyldisaccharide-1,4'-bisphosphate precursor of lipid A.</text>
</comment>
<dbReference type="InterPro" id="IPR039901">
    <property type="entry name" value="Kdotransferase"/>
</dbReference>
<evidence type="ECO:0000256" key="10">
    <source>
        <dbReference type="PIRSR" id="PIRSR639901-2"/>
    </source>
</evidence>
<keyword evidence="5" id="KW-0997">Cell inner membrane</keyword>
<dbReference type="InterPro" id="IPR007507">
    <property type="entry name" value="Glycos_transf_N"/>
</dbReference>
<dbReference type="UniPathway" id="UPA00958"/>
<accession>W0SK82</accession>
<dbReference type="NCBIfam" id="NF004386">
    <property type="entry name" value="PRK05749.1-2"/>
    <property type="match status" value="1"/>
</dbReference>
<keyword evidence="6 11" id="KW-0808">Transferase</keyword>
<dbReference type="Proteomes" id="UP000031637">
    <property type="component" value="Chromosome"/>
</dbReference>
<dbReference type="Gene3D" id="3.40.50.11720">
    <property type="entry name" value="3-Deoxy-D-manno-octulosonic-acid transferase, N-terminal domain"/>
    <property type="match status" value="1"/>
</dbReference>
<comment type="similarity">
    <text evidence="11">Belongs to the glycosyltransferase group 1 family.</text>
</comment>
<dbReference type="GO" id="GO:0005886">
    <property type="term" value="C:plasma membrane"/>
    <property type="evidence" value="ECO:0007669"/>
    <property type="project" value="UniProtKB-SubCell"/>
</dbReference>
<evidence type="ECO:0000256" key="6">
    <source>
        <dbReference type="ARBA" id="ARBA00022679"/>
    </source>
</evidence>
<dbReference type="PANTHER" id="PTHR42755:SF1">
    <property type="entry name" value="3-DEOXY-D-MANNO-OCTULOSONIC ACID TRANSFERASE, MITOCHONDRIAL-RELATED"/>
    <property type="match status" value="1"/>
</dbReference>
<dbReference type="GO" id="GO:0009245">
    <property type="term" value="P:lipid A biosynthetic process"/>
    <property type="evidence" value="ECO:0007669"/>
    <property type="project" value="TreeGrafter"/>
</dbReference>
<evidence type="ECO:0000256" key="3">
    <source>
        <dbReference type="ARBA" id="ARBA00012621"/>
    </source>
</evidence>
<feature type="active site" description="Proton acceptor" evidence="9">
    <location>
        <position position="69"/>
    </location>
</feature>
<comment type="catalytic activity">
    <reaction evidence="8 11">
        <text>lipid IVA (E. coli) + CMP-3-deoxy-beta-D-manno-octulosonate = alpha-Kdo-(2-&gt;6)-lipid IVA (E. coli) + CMP + H(+)</text>
        <dbReference type="Rhea" id="RHEA:28066"/>
        <dbReference type="ChEBI" id="CHEBI:15378"/>
        <dbReference type="ChEBI" id="CHEBI:58603"/>
        <dbReference type="ChEBI" id="CHEBI:60364"/>
        <dbReference type="ChEBI" id="CHEBI:60377"/>
        <dbReference type="ChEBI" id="CHEBI:85987"/>
        <dbReference type="EC" id="2.4.99.12"/>
    </reaction>
</comment>
<evidence type="ECO:0000313" key="15">
    <source>
        <dbReference type="Proteomes" id="UP000031637"/>
    </source>
</evidence>
<dbReference type="EC" id="2.4.99.12" evidence="3 11"/>
<dbReference type="STRING" id="1223802.SUTH_03395"/>
<evidence type="ECO:0000256" key="8">
    <source>
        <dbReference type="ARBA" id="ARBA00049183"/>
    </source>
</evidence>
<name>W0SK82_9PROT</name>
<evidence type="ECO:0000256" key="1">
    <source>
        <dbReference type="ARBA" id="ARBA00004196"/>
    </source>
</evidence>
<dbReference type="GO" id="GO:0009244">
    <property type="term" value="P:lipopolysaccharide core region biosynthetic process"/>
    <property type="evidence" value="ECO:0007669"/>
    <property type="project" value="UniProtKB-UniRule"/>
</dbReference>
<keyword evidence="11" id="KW-1003">Cell membrane</keyword>
<comment type="subcellular location">
    <subcellularLocation>
        <location evidence="1">Cell envelope</location>
    </subcellularLocation>
    <subcellularLocation>
        <location evidence="11">Cell membrane</location>
    </subcellularLocation>
</comment>